<sequence length="319" mass="33083">MTAGVREGAPPLRELVRPPRLRPGDRVAVVAPSSPVPPEVLAEGCALLRGWGLEVEVAPHVLRRHRSLPHLAGSDAGKVDDLQAAWLDPGVAAVLCARGGYGAHRIVDLLDWAALAAAPPKVLAGFSDVTALHTAFAVRLGLSTLHAPMPGSPLLTGDERGQELLRRALFEPESVQVLGGPDAVPLVGGRARGITVGGCASLLAADLGTPTALPGARGGILLLEDIGEEPGRLDRILTQLLRSGWLDGVAGIALGSWEDCGPPEVLRALMLDRLGPLGVPIVWEHGFGHCGSQFTVPLGVPAVLDADAGLLTLELPALR</sequence>
<dbReference type="Proteomes" id="UP000237846">
    <property type="component" value="Unassembled WGS sequence"/>
</dbReference>
<evidence type="ECO:0000259" key="7">
    <source>
        <dbReference type="Pfam" id="PF02016"/>
    </source>
</evidence>
<dbReference type="PIRSF" id="PIRSF028757">
    <property type="entry name" value="LD-carboxypeptidase"/>
    <property type="match status" value="1"/>
</dbReference>
<dbReference type="InterPro" id="IPR040921">
    <property type="entry name" value="Peptidase_S66C"/>
</dbReference>
<protein>
    <submittedName>
        <fullName evidence="9">Muramoyltetrapeptide carboxypeptidase</fullName>
    </submittedName>
</protein>
<feature type="active site" description="Nucleophile" evidence="6">
    <location>
        <position position="127"/>
    </location>
</feature>
<feature type="active site" description="Charge relay system" evidence="6">
    <location>
        <position position="289"/>
    </location>
</feature>
<dbReference type="CDD" id="cd07025">
    <property type="entry name" value="Peptidase_S66"/>
    <property type="match status" value="1"/>
</dbReference>
<feature type="domain" description="LD-carboxypeptidase C-terminal" evidence="8">
    <location>
        <begin position="192"/>
        <end position="303"/>
    </location>
</feature>
<keyword evidence="3" id="KW-0645">Protease</keyword>
<dbReference type="PANTHER" id="PTHR30237:SF2">
    <property type="entry name" value="MUREIN TETRAPEPTIDE CARBOXYPEPTIDASE"/>
    <property type="match status" value="1"/>
</dbReference>
<dbReference type="InterPro" id="IPR040449">
    <property type="entry name" value="Peptidase_S66_N"/>
</dbReference>
<proteinExistence type="inferred from homology"/>
<dbReference type="InterPro" id="IPR029062">
    <property type="entry name" value="Class_I_gatase-like"/>
</dbReference>
<evidence type="ECO:0000256" key="3">
    <source>
        <dbReference type="ARBA" id="ARBA00022670"/>
    </source>
</evidence>
<dbReference type="InterPro" id="IPR003507">
    <property type="entry name" value="S66_fam"/>
</dbReference>
<dbReference type="Pfam" id="PF02016">
    <property type="entry name" value="Peptidase_S66"/>
    <property type="match status" value="1"/>
</dbReference>
<dbReference type="GO" id="GO:0008236">
    <property type="term" value="F:serine-type peptidase activity"/>
    <property type="evidence" value="ECO:0007669"/>
    <property type="project" value="UniProtKB-KW"/>
</dbReference>
<dbReference type="AlphaFoldDB" id="A0A2T0Q9I0"/>
<feature type="domain" description="LD-carboxypeptidase N-terminal" evidence="7">
    <location>
        <begin position="27"/>
        <end position="147"/>
    </location>
</feature>
<dbReference type="RefSeq" id="WP_211302770.1">
    <property type="nucleotide sequence ID" value="NZ_PVZC01000002.1"/>
</dbReference>
<evidence type="ECO:0000256" key="6">
    <source>
        <dbReference type="PIRSR" id="PIRSR028757-1"/>
    </source>
</evidence>
<comment type="caution">
    <text evidence="9">The sequence shown here is derived from an EMBL/GenBank/DDBJ whole genome shotgun (WGS) entry which is preliminary data.</text>
</comment>
<accession>A0A2T0Q9I0</accession>
<evidence type="ECO:0000256" key="5">
    <source>
        <dbReference type="ARBA" id="ARBA00022825"/>
    </source>
</evidence>
<dbReference type="GO" id="GO:0006508">
    <property type="term" value="P:proteolysis"/>
    <property type="evidence" value="ECO:0007669"/>
    <property type="project" value="UniProtKB-KW"/>
</dbReference>
<dbReference type="EMBL" id="PVZC01000002">
    <property type="protein sequence ID" value="PRY00528.1"/>
    <property type="molecule type" value="Genomic_DNA"/>
</dbReference>
<dbReference type="Pfam" id="PF17676">
    <property type="entry name" value="Peptidase_S66C"/>
    <property type="match status" value="1"/>
</dbReference>
<evidence type="ECO:0000259" key="8">
    <source>
        <dbReference type="Pfam" id="PF17676"/>
    </source>
</evidence>
<dbReference type="Gene3D" id="3.40.50.10740">
    <property type="entry name" value="Class I glutamine amidotransferase-like"/>
    <property type="match status" value="1"/>
</dbReference>
<name>A0A2T0Q9I0_9ACTN</name>
<evidence type="ECO:0000256" key="2">
    <source>
        <dbReference type="ARBA" id="ARBA00022645"/>
    </source>
</evidence>
<organism evidence="9 10">
    <name type="scientific">Allonocardiopsis opalescens</name>
    <dbReference type="NCBI Taxonomy" id="1144618"/>
    <lineage>
        <taxon>Bacteria</taxon>
        <taxon>Bacillati</taxon>
        <taxon>Actinomycetota</taxon>
        <taxon>Actinomycetes</taxon>
        <taxon>Streptosporangiales</taxon>
        <taxon>Allonocardiopsis</taxon>
    </lineage>
</organism>
<dbReference type="InterPro" id="IPR027478">
    <property type="entry name" value="LdcA_N"/>
</dbReference>
<keyword evidence="5" id="KW-0720">Serine protease</keyword>
<evidence type="ECO:0000256" key="1">
    <source>
        <dbReference type="ARBA" id="ARBA00010233"/>
    </source>
</evidence>
<dbReference type="SUPFAM" id="SSF52317">
    <property type="entry name" value="Class I glutamine amidotransferase-like"/>
    <property type="match status" value="1"/>
</dbReference>
<reference evidence="9 10" key="1">
    <citation type="submission" date="2018-03" db="EMBL/GenBank/DDBJ databases">
        <title>Genomic Encyclopedia of Archaeal and Bacterial Type Strains, Phase II (KMG-II): from individual species to whole genera.</title>
        <authorList>
            <person name="Goeker M."/>
        </authorList>
    </citation>
    <scope>NUCLEOTIDE SEQUENCE [LARGE SCALE GENOMIC DNA]</scope>
    <source>
        <strain evidence="9 10">DSM 45601</strain>
    </source>
</reference>
<dbReference type="PANTHER" id="PTHR30237">
    <property type="entry name" value="MURAMOYLTETRAPEPTIDE CARBOXYPEPTIDASE"/>
    <property type="match status" value="1"/>
</dbReference>
<keyword evidence="4" id="KW-0378">Hydrolase</keyword>
<dbReference type="Gene3D" id="3.50.30.60">
    <property type="entry name" value="LD-carboxypeptidase A C-terminal domain-like"/>
    <property type="match status" value="1"/>
</dbReference>
<evidence type="ECO:0000256" key="4">
    <source>
        <dbReference type="ARBA" id="ARBA00022801"/>
    </source>
</evidence>
<evidence type="ECO:0000313" key="10">
    <source>
        <dbReference type="Proteomes" id="UP000237846"/>
    </source>
</evidence>
<evidence type="ECO:0000313" key="9">
    <source>
        <dbReference type="EMBL" id="PRY00528.1"/>
    </source>
</evidence>
<keyword evidence="2 9" id="KW-0121">Carboxypeptidase</keyword>
<gene>
    <name evidence="9" type="ORF">CLV72_102159</name>
</gene>
<comment type="similarity">
    <text evidence="1">Belongs to the peptidase S66 family.</text>
</comment>
<dbReference type="SUPFAM" id="SSF141986">
    <property type="entry name" value="LD-carboxypeptidase A C-terminal domain-like"/>
    <property type="match status" value="1"/>
</dbReference>
<feature type="active site" description="Charge relay system" evidence="6">
    <location>
        <position position="224"/>
    </location>
</feature>
<dbReference type="InterPro" id="IPR027461">
    <property type="entry name" value="Carboxypeptidase_A_C_sf"/>
</dbReference>
<keyword evidence="10" id="KW-1185">Reference proteome</keyword>
<dbReference type="GO" id="GO:0004180">
    <property type="term" value="F:carboxypeptidase activity"/>
    <property type="evidence" value="ECO:0007669"/>
    <property type="project" value="UniProtKB-KW"/>
</dbReference>